<dbReference type="Proteomes" id="UP000077755">
    <property type="component" value="Chromosome 1"/>
</dbReference>
<proteinExistence type="predicted"/>
<sequence length="184" mass="20866">MARLQDPTAISYQLTIKKARNIELNIMGSLFIRCYMSAGDRKRVRFETKEVSSSNMAWNQSFSFDCFGPEESVSNMLLEGSVMFELRRRCGTSFFGRTGKSQLLGKAEVPWNTVYESSTMDIEKWIVMNPKRRLPEGVKPPAIEVGMRVTGAQKALNHRKSSGGEILEEREIFALDAALEFSCY</sequence>
<dbReference type="InterPro" id="IPR000008">
    <property type="entry name" value="C2_dom"/>
</dbReference>
<evidence type="ECO:0000313" key="3">
    <source>
        <dbReference type="Proteomes" id="UP000077755"/>
    </source>
</evidence>
<evidence type="ECO:0000259" key="1">
    <source>
        <dbReference type="PROSITE" id="PS50004"/>
    </source>
</evidence>
<gene>
    <name evidence="2" type="ORF">DCAR_0103714</name>
</gene>
<dbReference type="AlphaFoldDB" id="A0AAF0W773"/>
<name>A0AAF0W773_DAUCS</name>
<dbReference type="InterPro" id="IPR035892">
    <property type="entry name" value="C2_domain_sf"/>
</dbReference>
<keyword evidence="3" id="KW-1185">Reference proteome</keyword>
<accession>A0AAF0W773</accession>
<reference evidence="2" key="1">
    <citation type="journal article" date="2016" name="Nat. Genet.">
        <title>A high-quality carrot genome assembly provides new insights into carotenoid accumulation and asterid genome evolution.</title>
        <authorList>
            <person name="Iorizzo M."/>
            <person name="Ellison S."/>
            <person name="Senalik D."/>
            <person name="Zeng P."/>
            <person name="Satapoomin P."/>
            <person name="Huang J."/>
            <person name="Bowman M."/>
            <person name="Iovene M."/>
            <person name="Sanseverino W."/>
            <person name="Cavagnaro P."/>
            <person name="Yildiz M."/>
            <person name="Macko-Podgorni A."/>
            <person name="Moranska E."/>
            <person name="Grzebelus E."/>
            <person name="Grzebelus D."/>
            <person name="Ashrafi H."/>
            <person name="Zheng Z."/>
            <person name="Cheng S."/>
            <person name="Spooner D."/>
            <person name="Van Deynze A."/>
            <person name="Simon P."/>
        </authorList>
    </citation>
    <scope>NUCLEOTIDE SEQUENCE</scope>
    <source>
        <tissue evidence="2">Leaf</tissue>
    </source>
</reference>
<organism evidence="2 3">
    <name type="scientific">Daucus carota subsp. sativus</name>
    <name type="common">Carrot</name>
    <dbReference type="NCBI Taxonomy" id="79200"/>
    <lineage>
        <taxon>Eukaryota</taxon>
        <taxon>Viridiplantae</taxon>
        <taxon>Streptophyta</taxon>
        <taxon>Embryophyta</taxon>
        <taxon>Tracheophyta</taxon>
        <taxon>Spermatophyta</taxon>
        <taxon>Magnoliopsida</taxon>
        <taxon>eudicotyledons</taxon>
        <taxon>Gunneridae</taxon>
        <taxon>Pentapetalae</taxon>
        <taxon>asterids</taxon>
        <taxon>campanulids</taxon>
        <taxon>Apiales</taxon>
        <taxon>Apiaceae</taxon>
        <taxon>Apioideae</taxon>
        <taxon>Scandiceae</taxon>
        <taxon>Daucinae</taxon>
        <taxon>Daucus</taxon>
        <taxon>Daucus sect. Daucus</taxon>
    </lineage>
</organism>
<evidence type="ECO:0000313" key="2">
    <source>
        <dbReference type="EMBL" id="WOG84530.1"/>
    </source>
</evidence>
<feature type="domain" description="C2" evidence="1">
    <location>
        <begin position="1"/>
        <end position="126"/>
    </location>
</feature>
<dbReference type="Gene3D" id="2.60.40.150">
    <property type="entry name" value="C2 domain"/>
    <property type="match status" value="1"/>
</dbReference>
<dbReference type="SUPFAM" id="SSF49562">
    <property type="entry name" value="C2 domain (Calcium/lipid-binding domain, CaLB)"/>
    <property type="match status" value="1"/>
</dbReference>
<dbReference type="PANTHER" id="PTHR35503">
    <property type="entry name" value="OSJNBA0006M15.15 PROTEIN"/>
    <property type="match status" value="1"/>
</dbReference>
<dbReference type="PROSITE" id="PS50004">
    <property type="entry name" value="C2"/>
    <property type="match status" value="1"/>
</dbReference>
<dbReference type="EMBL" id="CP093343">
    <property type="protein sequence ID" value="WOG84530.1"/>
    <property type="molecule type" value="Genomic_DNA"/>
</dbReference>
<reference evidence="2" key="2">
    <citation type="submission" date="2022-03" db="EMBL/GenBank/DDBJ databases">
        <title>Draft title - Genomic analysis of global carrot germplasm unveils the trajectory of domestication and the origin of high carotenoid orange carrot.</title>
        <authorList>
            <person name="Iorizzo M."/>
            <person name="Ellison S."/>
            <person name="Senalik D."/>
            <person name="Macko-Podgorni A."/>
            <person name="Grzebelus D."/>
            <person name="Bostan H."/>
            <person name="Rolling W."/>
            <person name="Curaba J."/>
            <person name="Simon P."/>
        </authorList>
    </citation>
    <scope>NUCLEOTIDE SEQUENCE</scope>
    <source>
        <tissue evidence="2">Leaf</tissue>
    </source>
</reference>
<dbReference type="PANTHER" id="PTHR35503:SF2">
    <property type="entry name" value="OS04G0455700 PROTEIN"/>
    <property type="match status" value="1"/>
</dbReference>
<protein>
    <recommendedName>
        <fullName evidence="1">C2 domain-containing protein</fullName>
    </recommendedName>
</protein>